<dbReference type="Gene3D" id="2.60.40.2340">
    <property type="match status" value="1"/>
</dbReference>
<dbReference type="PROSITE" id="PS51257">
    <property type="entry name" value="PROKAR_LIPOPROTEIN"/>
    <property type="match status" value="1"/>
</dbReference>
<dbReference type="Gene3D" id="2.40.128.350">
    <property type="match status" value="1"/>
</dbReference>
<proteinExistence type="predicted"/>
<dbReference type="Pfam" id="PF16410">
    <property type="entry name" value="DUF5018"/>
    <property type="match status" value="1"/>
</dbReference>
<dbReference type="HOGENOM" id="CLU_027780_0_0_10"/>
<evidence type="ECO:0000313" key="5">
    <source>
        <dbReference type="EMBL" id="EOS18914.1"/>
    </source>
</evidence>
<dbReference type="InterPro" id="IPR038653">
    <property type="entry name" value="Put_CMD_sf"/>
</dbReference>
<evidence type="ECO:0000259" key="3">
    <source>
        <dbReference type="Pfam" id="PF13944"/>
    </source>
</evidence>
<dbReference type="InterPro" id="IPR025112">
    <property type="entry name" value="PCMD"/>
</dbReference>
<evidence type="ECO:0000259" key="2">
    <source>
        <dbReference type="Pfam" id="PF13201"/>
    </source>
</evidence>
<dbReference type="Proteomes" id="UP000014140">
    <property type="component" value="Unassembled WGS sequence"/>
</dbReference>
<keyword evidence="1" id="KW-0732">Signal</keyword>
<feature type="domain" description="Putative carbohydrate metabolism" evidence="2">
    <location>
        <begin position="277"/>
        <end position="485"/>
    </location>
</feature>
<feature type="domain" description="Lipocalin-like" evidence="3">
    <location>
        <begin position="35"/>
        <end position="154"/>
    </location>
</feature>
<evidence type="ECO:0000313" key="6">
    <source>
        <dbReference type="Proteomes" id="UP000014140"/>
    </source>
</evidence>
<dbReference type="Pfam" id="PF13944">
    <property type="entry name" value="Calycin_like"/>
    <property type="match status" value="1"/>
</dbReference>
<evidence type="ECO:0008006" key="7">
    <source>
        <dbReference type="Google" id="ProtNLM"/>
    </source>
</evidence>
<comment type="caution">
    <text evidence="5">The sequence shown here is derived from an EMBL/GenBank/DDBJ whole genome shotgun (WGS) entry which is preliminary data.</text>
</comment>
<dbReference type="Pfam" id="PF13201">
    <property type="entry name" value="PCMD"/>
    <property type="match status" value="1"/>
</dbReference>
<dbReference type="Gene3D" id="2.60.120.890">
    <property type="entry name" value="BT2081, beta-jelly-roll domain"/>
    <property type="match status" value="1"/>
</dbReference>
<keyword evidence="6" id="KW-1185">Reference proteome</keyword>
<dbReference type="EMBL" id="ASSQ01000005">
    <property type="protein sequence ID" value="EOS18914.1"/>
    <property type="molecule type" value="Genomic_DNA"/>
</dbReference>
<reference evidence="5 6" key="1">
    <citation type="submission" date="2013-04" db="EMBL/GenBank/DDBJ databases">
        <title>The Genome Sequence of Parabacteroides goldsteinii dnLKV18.</title>
        <authorList>
            <consortium name="The Broad Institute Genomics Platform"/>
            <consortium name="The Broad Institute Genome Sequencing Center for Infectious Disease"/>
            <person name="Earl A."/>
            <person name="Xavier R."/>
            <person name="Kuhn K."/>
            <person name="Stappenbeck T."/>
            <person name="Walker B."/>
            <person name="Young S."/>
            <person name="Zeng Q."/>
            <person name="Gargeya S."/>
            <person name="Fitzgerald M."/>
            <person name="Haas B."/>
            <person name="Abouelleil A."/>
            <person name="Allen A.W."/>
            <person name="Alvarado L."/>
            <person name="Arachchi H.M."/>
            <person name="Berlin A.M."/>
            <person name="Chapman S.B."/>
            <person name="Gainer-Dewar J."/>
            <person name="Goldberg J."/>
            <person name="Griggs A."/>
            <person name="Gujja S."/>
            <person name="Hansen M."/>
            <person name="Howarth C."/>
            <person name="Imamovic A."/>
            <person name="Ireland A."/>
            <person name="Larimer J."/>
            <person name="McCowan C."/>
            <person name="Murphy C."/>
            <person name="Pearson M."/>
            <person name="Poon T.W."/>
            <person name="Priest M."/>
            <person name="Roberts A."/>
            <person name="Saif S."/>
            <person name="Shea T."/>
            <person name="Sisk P."/>
            <person name="Sykes S."/>
            <person name="Wortman J."/>
            <person name="Nusbaum C."/>
            <person name="Birren B."/>
        </authorList>
    </citation>
    <scope>NUCLEOTIDE SEQUENCE [LARGE SCALE GENOMIC DNA]</scope>
    <source>
        <strain evidence="6">dnLKV18</strain>
    </source>
</reference>
<name>S0GKA8_9BACT</name>
<accession>S0GKA8</accession>
<dbReference type="InterPro" id="IPR032186">
    <property type="entry name" value="DUF5018"/>
</dbReference>
<organism evidence="5 6">
    <name type="scientific">Parabacteroides goldsteinii dnLKV18</name>
    <dbReference type="NCBI Taxonomy" id="1235789"/>
    <lineage>
        <taxon>Bacteria</taxon>
        <taxon>Pseudomonadati</taxon>
        <taxon>Bacteroidota</taxon>
        <taxon>Bacteroidia</taxon>
        <taxon>Bacteroidales</taxon>
        <taxon>Tannerellaceae</taxon>
        <taxon>Parabacteroides</taxon>
    </lineage>
</organism>
<feature type="domain" description="DUF5018" evidence="4">
    <location>
        <begin position="159"/>
        <end position="248"/>
    </location>
</feature>
<gene>
    <name evidence="5" type="ORF">C803_01077</name>
</gene>
<feature type="signal peptide" evidence="1">
    <location>
        <begin position="1"/>
        <end position="22"/>
    </location>
</feature>
<protein>
    <recommendedName>
        <fullName evidence="7">Carbohydrate metabolism domain-containing protein</fullName>
    </recommendedName>
</protein>
<dbReference type="AlphaFoldDB" id="S0GKA8"/>
<evidence type="ECO:0000256" key="1">
    <source>
        <dbReference type="SAM" id="SignalP"/>
    </source>
</evidence>
<dbReference type="PATRIC" id="fig|1235789.3.peg.1081"/>
<evidence type="ECO:0000259" key="4">
    <source>
        <dbReference type="Pfam" id="PF16410"/>
    </source>
</evidence>
<sequence>MKTKLMYFFGLLCMLGLFSACSDDDKVEPIGTEFDGVYKGTLDVDLDGTKVGADLPQKVYVTKVGDNLIKMELKNFSFGAMALGNISVDKCNVEKQGDNACQFDGEQKLSLPMVGDCDVVMNGTITGEKLEMVINVKATQEGAAITVKVDFVGTKLASDQSSEAKITEFTFDSKEVVSQPVIDGTSITFMVTDTIKAEGLAALVPTIKISEKATISPASGVAQDFSKPVTYTVTSEDGITTTTYTVSVAGKVLKYSFDEWVEAGTGKGVYLTPNPVDKLASSNGGATLLVILGYKGGFPVLQTDDAKEGAAAAKLVTLYTEGAGFNMAPVITSGSLFTGIFDLNPSDQLSSTKFGIPFDSKPLRFKGYYKYTAGEGPFYNGKATETLDQKDKCSIAAILFEIENDNDVLTGHDINSSEKIVAEARLADGSDKAEYTAFDLEFKWKKDYDASKKYKLAIVCSSSAEGDAFKGAAGSTLIIDEFEVISE</sequence>
<dbReference type="InterPro" id="IPR024311">
    <property type="entry name" value="Lipocalin-like"/>
</dbReference>
<feature type="chain" id="PRO_5004487265" description="Carbohydrate metabolism domain-containing protein" evidence="1">
    <location>
        <begin position="23"/>
        <end position="487"/>
    </location>
</feature>